<dbReference type="STRING" id="698492.A0A0E9NEL9"/>
<comment type="caution">
    <text evidence="5">The sequence shown here is derived from an EMBL/GenBank/DDBJ whole genome shotgun (WGS) entry which is preliminary data.</text>
</comment>
<dbReference type="InterPro" id="IPR050654">
    <property type="entry name" value="AChE-related_enzymes"/>
</dbReference>
<evidence type="ECO:0000256" key="1">
    <source>
        <dbReference type="ARBA" id="ARBA00005964"/>
    </source>
</evidence>
<keyword evidence="3" id="KW-0732">Signal</keyword>
<dbReference type="RefSeq" id="XP_019021916.1">
    <property type="nucleotide sequence ID" value="XM_019170816.1"/>
</dbReference>
<keyword evidence="2 3" id="KW-0378">Hydrolase</keyword>
<dbReference type="PANTHER" id="PTHR43918">
    <property type="entry name" value="ACETYLCHOLINESTERASE"/>
    <property type="match status" value="1"/>
</dbReference>
<reference evidence="5 6" key="2">
    <citation type="journal article" date="2014" name="J. Gen. Appl. Microbiol.">
        <title>The early diverging ascomycetous budding yeast Saitoella complicata has three histone deacetylases belonging to the Clr6, Hos2, and Rpd3 lineages.</title>
        <authorList>
            <person name="Nishida H."/>
            <person name="Matsumoto T."/>
            <person name="Kondo S."/>
            <person name="Hamamoto M."/>
            <person name="Yoshikawa H."/>
        </authorList>
    </citation>
    <scope>NUCLEOTIDE SEQUENCE [LARGE SCALE GENOMIC DNA]</scope>
    <source>
        <strain evidence="5 6">NRRL Y-17804</strain>
    </source>
</reference>
<dbReference type="InterPro" id="IPR002018">
    <property type="entry name" value="CarbesteraseB"/>
</dbReference>
<dbReference type="OMA" id="MEADTWR"/>
<evidence type="ECO:0000256" key="3">
    <source>
        <dbReference type="RuleBase" id="RU361235"/>
    </source>
</evidence>
<dbReference type="SUPFAM" id="SSF53474">
    <property type="entry name" value="alpha/beta-Hydrolases"/>
    <property type="match status" value="1"/>
</dbReference>
<sequence>MLLQPLRTLLLGISTSAVFTTAAAAPCNSSSVASSGPTVTLANGTYVGLSIPSYDQDAFLGIPYAQPPLGPLRFRTPQSLNQSFDEPRYATNYSDICLNFGTDGNGYAQSEDCLTINVLRPSNVNIEEDGEGGLPVMVWIHGGGLWQGGSADHRYNLSFILHQSVLINKPIIAVSFNYRLGGFGFLASDEVLGAGQTNLGWRDQRLALEWIQENIGVFGGDKGKVTIWGESAGGWSVGSQLFAYGGRDDGLFRAAIMESGAPMGLSYYGTDSYQPKYDALLERVNCSTAVDTLDCLRHVPSVELYDAFNTTDWMESNWLPIVDGDYIPAVPSRLMSSGRFVKVPTIVGANTDEGTAFGPGNTGYKLNTSQQLEEYILSDEVVHALQPLNSSYRLTPETVEHLLSLYPDSQGPPYTYSNETAIISTFGYDGLQGNAIFGDELMVGPRRWLAEDMSAAGVTDTYSYRFDTLPYTGPTPYGVTHFQEVAFVFSNFQNNTNYIGPNQTYHEFANLMSRMWVSFANDLTPNNHGVLGVAEWPEYSVNGSTPMNIVLNATNGAYAEEDTFREEGIAYLRETALQWLK</sequence>
<protein>
    <recommendedName>
        <fullName evidence="3">Carboxylic ester hydrolase</fullName>
        <ecNumber evidence="3">3.1.1.-</ecNumber>
    </recommendedName>
</protein>
<reference evidence="5 6" key="1">
    <citation type="journal article" date="2011" name="J. Gen. Appl. Microbiol.">
        <title>Draft genome sequencing of the enigmatic yeast Saitoella complicata.</title>
        <authorList>
            <person name="Nishida H."/>
            <person name="Hamamoto M."/>
            <person name="Sugiyama J."/>
        </authorList>
    </citation>
    <scope>NUCLEOTIDE SEQUENCE [LARGE SCALE GENOMIC DNA]</scope>
    <source>
        <strain evidence="5 6">NRRL Y-17804</strain>
    </source>
</reference>
<evidence type="ECO:0000313" key="5">
    <source>
        <dbReference type="EMBL" id="GAO48289.1"/>
    </source>
</evidence>
<dbReference type="PANTHER" id="PTHR43918:SF4">
    <property type="entry name" value="CARBOXYLIC ESTER HYDROLASE"/>
    <property type="match status" value="1"/>
</dbReference>
<dbReference type="ESTHER" id="9asco-a0a0e9nel9">
    <property type="family name" value="Fungal_carboxylesterase_lipase"/>
</dbReference>
<name>A0A0E9NEL9_SAICN</name>
<gene>
    <name evidence="5" type="ORF">G7K_2467-t1</name>
</gene>
<dbReference type="PROSITE" id="PS00122">
    <property type="entry name" value="CARBOXYLESTERASE_B_1"/>
    <property type="match status" value="1"/>
</dbReference>
<evidence type="ECO:0000313" key="6">
    <source>
        <dbReference type="Proteomes" id="UP000033140"/>
    </source>
</evidence>
<evidence type="ECO:0000259" key="4">
    <source>
        <dbReference type="Pfam" id="PF00135"/>
    </source>
</evidence>
<feature type="domain" description="Carboxylesterase type B" evidence="4">
    <location>
        <begin position="37"/>
        <end position="554"/>
    </location>
</feature>
<dbReference type="InterPro" id="IPR019819">
    <property type="entry name" value="Carboxylesterase_B_CS"/>
</dbReference>
<dbReference type="GO" id="GO:0052689">
    <property type="term" value="F:carboxylic ester hydrolase activity"/>
    <property type="evidence" value="ECO:0007669"/>
    <property type="project" value="TreeGrafter"/>
</dbReference>
<dbReference type="Pfam" id="PF00135">
    <property type="entry name" value="COesterase"/>
    <property type="match status" value="1"/>
</dbReference>
<accession>A0A0E9NEL9</accession>
<proteinExistence type="inferred from homology"/>
<feature type="chain" id="PRO_5005116730" description="Carboxylic ester hydrolase" evidence="3">
    <location>
        <begin position="25"/>
        <end position="581"/>
    </location>
</feature>
<dbReference type="EC" id="3.1.1.-" evidence="3"/>
<dbReference type="InterPro" id="IPR019826">
    <property type="entry name" value="Carboxylesterase_B_AS"/>
</dbReference>
<organism evidence="5 6">
    <name type="scientific">Saitoella complicata (strain BCRC 22490 / CBS 7301 / JCM 7358 / NBRC 10748 / NRRL Y-17804)</name>
    <dbReference type="NCBI Taxonomy" id="698492"/>
    <lineage>
        <taxon>Eukaryota</taxon>
        <taxon>Fungi</taxon>
        <taxon>Dikarya</taxon>
        <taxon>Ascomycota</taxon>
        <taxon>Taphrinomycotina</taxon>
        <taxon>Taphrinomycotina incertae sedis</taxon>
        <taxon>Saitoella</taxon>
    </lineage>
</organism>
<dbReference type="Gene3D" id="3.40.50.1820">
    <property type="entry name" value="alpha/beta hydrolase"/>
    <property type="match status" value="1"/>
</dbReference>
<dbReference type="EMBL" id="BACD03000014">
    <property type="protein sequence ID" value="GAO48289.1"/>
    <property type="molecule type" value="Genomic_DNA"/>
</dbReference>
<comment type="similarity">
    <text evidence="1 3">Belongs to the type-B carboxylesterase/lipase family.</text>
</comment>
<reference evidence="5 6" key="3">
    <citation type="journal article" date="2015" name="Genome Announc.">
        <title>Draft Genome Sequence of the Archiascomycetous Yeast Saitoella complicata.</title>
        <authorList>
            <person name="Yamauchi K."/>
            <person name="Kondo S."/>
            <person name="Hamamoto M."/>
            <person name="Takahashi Y."/>
            <person name="Ogura Y."/>
            <person name="Hayashi T."/>
            <person name="Nishida H."/>
        </authorList>
    </citation>
    <scope>NUCLEOTIDE SEQUENCE [LARGE SCALE GENOMIC DNA]</scope>
    <source>
        <strain evidence="5 6">NRRL Y-17804</strain>
    </source>
</reference>
<keyword evidence="6" id="KW-1185">Reference proteome</keyword>
<dbReference type="OrthoDB" id="408631at2759"/>
<dbReference type="AlphaFoldDB" id="A0A0E9NEL9"/>
<feature type="signal peptide" evidence="3">
    <location>
        <begin position="1"/>
        <end position="24"/>
    </location>
</feature>
<dbReference type="Proteomes" id="UP000033140">
    <property type="component" value="Unassembled WGS sequence"/>
</dbReference>
<evidence type="ECO:0000256" key="2">
    <source>
        <dbReference type="ARBA" id="ARBA00022801"/>
    </source>
</evidence>
<dbReference type="InterPro" id="IPR029058">
    <property type="entry name" value="AB_hydrolase_fold"/>
</dbReference>
<dbReference type="PROSITE" id="PS00941">
    <property type="entry name" value="CARBOXYLESTERASE_B_2"/>
    <property type="match status" value="1"/>
</dbReference>